<evidence type="ECO:0000313" key="10">
    <source>
        <dbReference type="Proteomes" id="UP000297229"/>
    </source>
</evidence>
<feature type="binding site" description="axial binding residue" evidence="7">
    <location>
        <position position="431"/>
    </location>
    <ligand>
        <name>heme</name>
        <dbReference type="ChEBI" id="CHEBI:30413"/>
    </ligand>
    <ligandPart>
        <name>Fe</name>
        <dbReference type="ChEBI" id="CHEBI:18248"/>
    </ligandPart>
</feature>
<comment type="similarity">
    <text evidence="8">Belongs to the cytochrome P450 family.</text>
</comment>
<evidence type="ECO:0000256" key="7">
    <source>
        <dbReference type="PIRSR" id="PIRSR602401-1"/>
    </source>
</evidence>
<dbReference type="STRING" id="278938.A0A4Z1JY42"/>
<dbReference type="PRINTS" id="PR00385">
    <property type="entry name" value="P450"/>
</dbReference>
<dbReference type="Pfam" id="PF00067">
    <property type="entry name" value="p450"/>
    <property type="match status" value="1"/>
</dbReference>
<dbReference type="PRINTS" id="PR00463">
    <property type="entry name" value="EP450I"/>
</dbReference>
<evidence type="ECO:0000256" key="1">
    <source>
        <dbReference type="ARBA" id="ARBA00001971"/>
    </source>
</evidence>
<keyword evidence="3 8" id="KW-0560">Oxidoreductase</keyword>
<dbReference type="InterPro" id="IPR036396">
    <property type="entry name" value="Cyt_P450_sf"/>
</dbReference>
<dbReference type="EMBL" id="PQXM01000168">
    <property type="protein sequence ID" value="TGO76182.1"/>
    <property type="molecule type" value="Genomic_DNA"/>
</dbReference>
<keyword evidence="6 8" id="KW-0503">Monooxygenase</keyword>
<dbReference type="PROSITE" id="PS00086">
    <property type="entry name" value="CYTOCHROME_P450"/>
    <property type="match status" value="1"/>
</dbReference>
<evidence type="ECO:0000256" key="2">
    <source>
        <dbReference type="ARBA" id="ARBA00022723"/>
    </source>
</evidence>
<dbReference type="InterPro" id="IPR017972">
    <property type="entry name" value="Cyt_P450_CS"/>
</dbReference>
<keyword evidence="10" id="KW-1185">Reference proteome</keyword>
<dbReference type="InterPro" id="IPR002401">
    <property type="entry name" value="Cyt_P450_E_grp-I"/>
</dbReference>
<dbReference type="InterPro" id="IPR001128">
    <property type="entry name" value="Cyt_P450"/>
</dbReference>
<dbReference type="GO" id="GO:0005506">
    <property type="term" value="F:iron ion binding"/>
    <property type="evidence" value="ECO:0007669"/>
    <property type="project" value="InterPro"/>
</dbReference>
<keyword evidence="5" id="KW-0843">Virulence</keyword>
<evidence type="ECO:0008006" key="11">
    <source>
        <dbReference type="Google" id="ProtNLM"/>
    </source>
</evidence>
<dbReference type="Proteomes" id="UP000297229">
    <property type="component" value="Unassembled WGS sequence"/>
</dbReference>
<evidence type="ECO:0000256" key="4">
    <source>
        <dbReference type="ARBA" id="ARBA00023004"/>
    </source>
</evidence>
<dbReference type="GO" id="GO:0004497">
    <property type="term" value="F:monooxygenase activity"/>
    <property type="evidence" value="ECO:0007669"/>
    <property type="project" value="UniProtKB-KW"/>
</dbReference>
<keyword evidence="2 7" id="KW-0479">Metal-binding</keyword>
<dbReference type="GO" id="GO:0020037">
    <property type="term" value="F:heme binding"/>
    <property type="evidence" value="ECO:0007669"/>
    <property type="project" value="InterPro"/>
</dbReference>
<dbReference type="GO" id="GO:0016705">
    <property type="term" value="F:oxidoreductase activity, acting on paired donors, with incorporation or reduction of molecular oxygen"/>
    <property type="evidence" value="ECO:0007669"/>
    <property type="project" value="InterPro"/>
</dbReference>
<sequence length="486" mass="55816">MVLILRFTTEWRYSVSAFFGAILAIAYKIVDSQGQKIPGPSWEWPHGQFVDKFIDGRSKSSLWYGYGPVYRIWCRTIPEVVLTRSIDVKEFYSDARVHEKSRSSNGGWYFHQILGDCLGLINGSRHRRLRNIFESHFTRRAVAHRYSDMNDYSLTFLQSISPTEGNESSVLHASSAFMKYPLLCTAEFIYGPMEGGEKNELWEIGPERLNLMRYVLSYTSFCTGITAIYELSNFKRRWKDFNAKMAGTRGISSPSTPIVTAWRSIERKEVTENEVTLLTQSFNRLTVLQTLDEMLFTNLDVTTNALTWLIILLGEITECQSKLRNEIHDSIDIEAYCNRRDTFLHFCFLETLRVRPIAAFTMPELSPMDKVLGGFLVRPGTSVIIDTLQINNGKEFWGSDSADFRPERFADIDRSALKYNFFTWGFGNRNCLGQHLAELSIKIMVANLVKGYEVTICEAQKSDGEFRLAKNSWVPLSDVHIRISKL</sequence>
<dbReference type="AlphaFoldDB" id="A0A4Z1JY42"/>
<reference evidence="9 10" key="1">
    <citation type="submission" date="2017-12" db="EMBL/GenBank/DDBJ databases">
        <title>Comparative genomics of Botrytis spp.</title>
        <authorList>
            <person name="Valero-Jimenez C.A."/>
            <person name="Tapia P."/>
            <person name="Veloso J."/>
            <person name="Silva-Moreno E."/>
            <person name="Staats M."/>
            <person name="Valdes J.H."/>
            <person name="Van Kan J.A.L."/>
        </authorList>
    </citation>
    <scope>NUCLEOTIDE SEQUENCE [LARGE SCALE GENOMIC DNA]</scope>
    <source>
        <strain evidence="9 10">Be9601</strain>
    </source>
</reference>
<evidence type="ECO:0000256" key="8">
    <source>
        <dbReference type="RuleBase" id="RU000461"/>
    </source>
</evidence>
<organism evidence="9 10">
    <name type="scientific">Botrytis elliptica</name>
    <dbReference type="NCBI Taxonomy" id="278938"/>
    <lineage>
        <taxon>Eukaryota</taxon>
        <taxon>Fungi</taxon>
        <taxon>Dikarya</taxon>
        <taxon>Ascomycota</taxon>
        <taxon>Pezizomycotina</taxon>
        <taxon>Leotiomycetes</taxon>
        <taxon>Helotiales</taxon>
        <taxon>Sclerotiniaceae</taxon>
        <taxon>Botrytis</taxon>
    </lineage>
</organism>
<evidence type="ECO:0000313" key="9">
    <source>
        <dbReference type="EMBL" id="TGO76182.1"/>
    </source>
</evidence>
<comment type="cofactor">
    <cofactor evidence="1 7">
        <name>heme</name>
        <dbReference type="ChEBI" id="CHEBI:30413"/>
    </cofactor>
</comment>
<protein>
    <recommendedName>
        <fullName evidence="11">Cytochrome P450</fullName>
    </recommendedName>
</protein>
<evidence type="ECO:0000256" key="6">
    <source>
        <dbReference type="ARBA" id="ARBA00023033"/>
    </source>
</evidence>
<evidence type="ECO:0000256" key="3">
    <source>
        <dbReference type="ARBA" id="ARBA00023002"/>
    </source>
</evidence>
<dbReference type="PANTHER" id="PTHR24303">
    <property type="entry name" value="HEME-BINDING MONOOXYGENASE FAMILY"/>
    <property type="match status" value="1"/>
</dbReference>
<comment type="caution">
    <text evidence="9">The sequence shown here is derived from an EMBL/GenBank/DDBJ whole genome shotgun (WGS) entry which is preliminary data.</text>
</comment>
<dbReference type="Gene3D" id="1.10.630.10">
    <property type="entry name" value="Cytochrome P450"/>
    <property type="match status" value="1"/>
</dbReference>
<dbReference type="PANTHER" id="PTHR24303:SF31">
    <property type="entry name" value="CYTOCHROME P450 307A1-RELATED"/>
    <property type="match status" value="1"/>
</dbReference>
<dbReference type="SUPFAM" id="SSF48264">
    <property type="entry name" value="Cytochrome P450"/>
    <property type="match status" value="1"/>
</dbReference>
<accession>A0A4Z1JY42</accession>
<name>A0A4Z1JY42_9HELO</name>
<keyword evidence="4 7" id="KW-0408">Iron</keyword>
<proteinExistence type="inferred from homology"/>
<evidence type="ECO:0000256" key="5">
    <source>
        <dbReference type="ARBA" id="ARBA00023026"/>
    </source>
</evidence>
<gene>
    <name evidence="9" type="ORF">BELL_0169g00020</name>
</gene>
<keyword evidence="7 8" id="KW-0349">Heme</keyword>